<dbReference type="Proteomes" id="UP000294257">
    <property type="component" value="Unassembled WGS sequence"/>
</dbReference>
<dbReference type="GO" id="GO:0016765">
    <property type="term" value="F:transferase activity, transferring alkyl or aryl (other than methyl) groups"/>
    <property type="evidence" value="ECO:0007669"/>
    <property type="project" value="InterPro"/>
</dbReference>
<dbReference type="OrthoDB" id="152343at2"/>
<dbReference type="AlphaFoldDB" id="A0A4V2EU19"/>
<gene>
    <name evidence="7" type="ORF">EV193_1029</name>
</gene>
<dbReference type="CDD" id="cd13965">
    <property type="entry name" value="PT_UbiA_3"/>
    <property type="match status" value="1"/>
</dbReference>
<feature type="compositionally biased region" description="Polar residues" evidence="5">
    <location>
        <begin position="1"/>
        <end position="11"/>
    </location>
</feature>
<feature type="transmembrane region" description="Helical" evidence="6">
    <location>
        <begin position="136"/>
        <end position="161"/>
    </location>
</feature>
<dbReference type="Pfam" id="PF01040">
    <property type="entry name" value="UbiA"/>
    <property type="match status" value="1"/>
</dbReference>
<evidence type="ECO:0000313" key="7">
    <source>
        <dbReference type="EMBL" id="RZS43033.1"/>
    </source>
</evidence>
<protein>
    <submittedName>
        <fullName evidence="7">4-hydroxybenzoate polyprenyltransferase</fullName>
    </submittedName>
</protein>
<feature type="transmembrane region" description="Helical" evidence="6">
    <location>
        <begin position="52"/>
        <end position="70"/>
    </location>
</feature>
<name>A0A4V2EU19_9PSEU</name>
<feature type="transmembrane region" description="Helical" evidence="6">
    <location>
        <begin position="244"/>
        <end position="263"/>
    </location>
</feature>
<dbReference type="InterPro" id="IPR000537">
    <property type="entry name" value="UbiA_prenyltransferase"/>
</dbReference>
<feature type="transmembrane region" description="Helical" evidence="6">
    <location>
        <begin position="77"/>
        <end position="94"/>
    </location>
</feature>
<evidence type="ECO:0000256" key="6">
    <source>
        <dbReference type="SAM" id="Phobius"/>
    </source>
</evidence>
<evidence type="ECO:0000256" key="4">
    <source>
        <dbReference type="ARBA" id="ARBA00023136"/>
    </source>
</evidence>
<organism evidence="7 8">
    <name type="scientific">Herbihabitans rhizosphaerae</name>
    <dbReference type="NCBI Taxonomy" id="1872711"/>
    <lineage>
        <taxon>Bacteria</taxon>
        <taxon>Bacillati</taxon>
        <taxon>Actinomycetota</taxon>
        <taxon>Actinomycetes</taxon>
        <taxon>Pseudonocardiales</taxon>
        <taxon>Pseudonocardiaceae</taxon>
        <taxon>Herbihabitans</taxon>
    </lineage>
</organism>
<evidence type="ECO:0000256" key="1">
    <source>
        <dbReference type="ARBA" id="ARBA00004141"/>
    </source>
</evidence>
<comment type="caution">
    <text evidence="7">The sequence shown here is derived from an EMBL/GenBank/DDBJ whole genome shotgun (WGS) entry which is preliminary data.</text>
</comment>
<sequence>MAESAVPNSGKSDGRPTAFTSKPSATMPKWRHPVRRIGFEFYLSWRFLQSNYPPAVLFSLILTLGAWHISDASFERLLLALVTSLSYSWLFLYVHELPNQIVGAAEDAVNKPNRPIPSGLCTPQQAQRRWYPVVGMYLAVATFLGVLPWAICWIAVVYLYHYTGWHRHWVIKALEPPAGAAVLTAGSWSAATGQITSIAWTWILAYFLFWSGACVLQDQRDVAGDELAGRRTLPMVIGDRASRIAGAAFLGVLPATLVAPMTIWAPKTLAVFILDVTYTTICWLLAWRLLKRRDRISDDLTYRVYAALSCALAASPLLL</sequence>
<dbReference type="InterPro" id="IPR044878">
    <property type="entry name" value="UbiA_sf"/>
</dbReference>
<dbReference type="RefSeq" id="WP_130342937.1">
    <property type="nucleotide sequence ID" value="NZ_SGWQ01000002.1"/>
</dbReference>
<keyword evidence="2 6" id="KW-0812">Transmembrane</keyword>
<dbReference type="PANTHER" id="PTHR42723:SF1">
    <property type="entry name" value="CHLOROPHYLL SYNTHASE, CHLOROPLASTIC"/>
    <property type="match status" value="1"/>
</dbReference>
<dbReference type="GO" id="GO:0016020">
    <property type="term" value="C:membrane"/>
    <property type="evidence" value="ECO:0007669"/>
    <property type="project" value="UniProtKB-SubCell"/>
</dbReference>
<evidence type="ECO:0000256" key="3">
    <source>
        <dbReference type="ARBA" id="ARBA00022989"/>
    </source>
</evidence>
<evidence type="ECO:0000313" key="8">
    <source>
        <dbReference type="Proteomes" id="UP000294257"/>
    </source>
</evidence>
<accession>A0A4V2EU19</accession>
<keyword evidence="7" id="KW-0808">Transferase</keyword>
<dbReference type="PANTHER" id="PTHR42723">
    <property type="entry name" value="CHLOROPHYLL SYNTHASE"/>
    <property type="match status" value="1"/>
</dbReference>
<keyword evidence="3 6" id="KW-1133">Transmembrane helix</keyword>
<evidence type="ECO:0000256" key="5">
    <source>
        <dbReference type="SAM" id="MobiDB-lite"/>
    </source>
</evidence>
<reference evidence="7 8" key="1">
    <citation type="submission" date="2019-02" db="EMBL/GenBank/DDBJ databases">
        <title>Genomic Encyclopedia of Type Strains, Phase IV (KMG-IV): sequencing the most valuable type-strain genomes for metagenomic binning, comparative biology and taxonomic classification.</title>
        <authorList>
            <person name="Goeker M."/>
        </authorList>
    </citation>
    <scope>NUCLEOTIDE SEQUENCE [LARGE SCALE GENOMIC DNA]</scope>
    <source>
        <strain evidence="7 8">DSM 101727</strain>
    </source>
</reference>
<feature type="region of interest" description="Disordered" evidence="5">
    <location>
        <begin position="1"/>
        <end position="26"/>
    </location>
</feature>
<evidence type="ECO:0000256" key="2">
    <source>
        <dbReference type="ARBA" id="ARBA00022692"/>
    </source>
</evidence>
<feature type="transmembrane region" description="Helical" evidence="6">
    <location>
        <begin position="269"/>
        <end position="290"/>
    </location>
</feature>
<dbReference type="Gene3D" id="1.10.357.140">
    <property type="entry name" value="UbiA prenyltransferase"/>
    <property type="match status" value="1"/>
</dbReference>
<dbReference type="EMBL" id="SGWQ01000002">
    <property type="protein sequence ID" value="RZS43033.1"/>
    <property type="molecule type" value="Genomic_DNA"/>
</dbReference>
<proteinExistence type="predicted"/>
<comment type="subcellular location">
    <subcellularLocation>
        <location evidence="1">Membrane</location>
        <topology evidence="1">Multi-pass membrane protein</topology>
    </subcellularLocation>
</comment>
<keyword evidence="4 6" id="KW-0472">Membrane</keyword>
<keyword evidence="8" id="KW-1185">Reference proteome</keyword>
<dbReference type="InterPro" id="IPR050475">
    <property type="entry name" value="Prenyltransferase_related"/>
</dbReference>
<feature type="transmembrane region" description="Helical" evidence="6">
    <location>
        <begin position="197"/>
        <end position="216"/>
    </location>
</feature>